<protein>
    <submittedName>
        <fullName evidence="1">Uncharacterized protein</fullName>
    </submittedName>
</protein>
<keyword evidence="2" id="KW-1185">Reference proteome</keyword>
<name>A0A328CWW8_9ASTE</name>
<sequence>MECLAENGFCKKAVNDRRGMKRSSLGADGNSETKKFRFNLGEVGENLADENRGLEEIELDLEGLEEERVTEGLVKSFGGAFDMTGEARIEDGVVGVGLGESSVRCKGNISKGNDASCSTVKQLNNNVGVGYEKREFEFDLNVSVWDAEDEGFDITPVVGEMTKEIVEILSDDDGDEEDVIVLKEVKGKRKLSDGVNACGSSGNVKFGRLGELDLSMSLADSGTSSGVRRYTREEKGKTKVGDSWLSLTNLPIGTEILAEGCEFAFEQDVDPALSLHFDSVNLGRNGDPLMKGNHKHRAEQSGAYSAIKMPVQFKPMLIAQPSNQISARNSEFRREQVIADNARLLNAPRQRADRVRHREIATDRAYRFARFNPLEEIINESSLVNTEMTPSLEADEQLLNSPGPFSDALKTIRERCLKKSAQQLIVWRGRQNTSDNISAPLVPSLQDLSLKTLLKNACALVSLDCVPDILRRKIVDFLCDARKMNSRLFGLLLQGSPTEIRVKDCSWLTEDDFSKSFGDFDGQNLLVLQLDLCGQCLLDHVLDKTLLRSSHRLPKLGILSLRGACRMSDDGLRLLVAEAPILQSIDLGQCSLLTHSCINIISKSLCSSLKELRINECQRIDAMQIISGLKNLKHLEVLSVAGIQTICDQFVCQMLPACGQNLKELDLADCENLTDCSLKAIGGACADLLSLNISNLHKLTDVGLQFLANGCRSIQRLVLRCNGFSDEAIAAYLEASGQSLEELSLNNCSKVGPSTALSLAKCSIKLYYLDLSWCRRVTDDSLGVIVDSCISLKLLKLFGCTQITSTFVNGHSNSLVQIVGLPMTPILDHIIKFEPEEVLLRYSSLQTCADAF</sequence>
<gene>
    <name evidence="1" type="ORF">DM860_000636</name>
</gene>
<dbReference type="PANTHER" id="PTHR13318">
    <property type="entry name" value="PARTNER OF PAIRED, ISOFORM B-RELATED"/>
    <property type="match status" value="1"/>
</dbReference>
<dbReference type="EMBL" id="NQVE01000215">
    <property type="protein sequence ID" value="RAL37942.1"/>
    <property type="molecule type" value="Genomic_DNA"/>
</dbReference>
<accession>A0A328CWW8</accession>
<reference evidence="1 2" key="1">
    <citation type="submission" date="2018-06" db="EMBL/GenBank/DDBJ databases">
        <title>The Genome of Cuscuta australis (Dodder) Provides Insight into the Evolution of Plant Parasitism.</title>
        <authorList>
            <person name="Liu H."/>
        </authorList>
    </citation>
    <scope>NUCLEOTIDE SEQUENCE [LARGE SCALE GENOMIC DNA]</scope>
    <source>
        <strain evidence="2">cv. Yunnan</strain>
        <tissue evidence="1">Vines</tissue>
    </source>
</reference>
<dbReference type="GO" id="GO:0019005">
    <property type="term" value="C:SCF ubiquitin ligase complex"/>
    <property type="evidence" value="ECO:0007669"/>
    <property type="project" value="TreeGrafter"/>
</dbReference>
<dbReference type="PANTHER" id="PTHR13318:SF101">
    <property type="entry name" value="F-BOX_LRR PROTEIN"/>
    <property type="match status" value="1"/>
</dbReference>
<evidence type="ECO:0000313" key="2">
    <source>
        <dbReference type="Proteomes" id="UP000249390"/>
    </source>
</evidence>
<dbReference type="InterPro" id="IPR006553">
    <property type="entry name" value="Leu-rich_rpt_Cys-con_subtyp"/>
</dbReference>
<dbReference type="AlphaFoldDB" id="A0A328CWW8"/>
<dbReference type="InterPro" id="IPR032675">
    <property type="entry name" value="LRR_dom_sf"/>
</dbReference>
<dbReference type="SUPFAM" id="SSF52047">
    <property type="entry name" value="RNI-like"/>
    <property type="match status" value="1"/>
</dbReference>
<proteinExistence type="predicted"/>
<dbReference type="InterPro" id="IPR001611">
    <property type="entry name" value="Leu-rich_rpt"/>
</dbReference>
<dbReference type="SMART" id="SM00367">
    <property type="entry name" value="LRR_CC"/>
    <property type="match status" value="8"/>
</dbReference>
<organism evidence="1 2">
    <name type="scientific">Cuscuta australis</name>
    <dbReference type="NCBI Taxonomy" id="267555"/>
    <lineage>
        <taxon>Eukaryota</taxon>
        <taxon>Viridiplantae</taxon>
        <taxon>Streptophyta</taxon>
        <taxon>Embryophyta</taxon>
        <taxon>Tracheophyta</taxon>
        <taxon>Spermatophyta</taxon>
        <taxon>Magnoliopsida</taxon>
        <taxon>eudicotyledons</taxon>
        <taxon>Gunneridae</taxon>
        <taxon>Pentapetalae</taxon>
        <taxon>asterids</taxon>
        <taxon>lamiids</taxon>
        <taxon>Solanales</taxon>
        <taxon>Convolvulaceae</taxon>
        <taxon>Cuscuteae</taxon>
        <taxon>Cuscuta</taxon>
        <taxon>Cuscuta subgen. Grammica</taxon>
        <taxon>Cuscuta sect. Cleistogrammica</taxon>
    </lineage>
</organism>
<dbReference type="Proteomes" id="UP000249390">
    <property type="component" value="Unassembled WGS sequence"/>
</dbReference>
<dbReference type="GO" id="GO:0031146">
    <property type="term" value="P:SCF-dependent proteasomal ubiquitin-dependent protein catabolic process"/>
    <property type="evidence" value="ECO:0007669"/>
    <property type="project" value="TreeGrafter"/>
</dbReference>
<evidence type="ECO:0000313" key="1">
    <source>
        <dbReference type="EMBL" id="RAL37942.1"/>
    </source>
</evidence>
<dbReference type="Pfam" id="PF13516">
    <property type="entry name" value="LRR_6"/>
    <property type="match status" value="1"/>
</dbReference>
<comment type="caution">
    <text evidence="1">The sequence shown here is derived from an EMBL/GenBank/DDBJ whole genome shotgun (WGS) entry which is preliminary data.</text>
</comment>
<dbReference type="Gene3D" id="3.80.10.10">
    <property type="entry name" value="Ribonuclease Inhibitor"/>
    <property type="match status" value="3"/>
</dbReference>